<dbReference type="Pfam" id="PF07690">
    <property type="entry name" value="MFS_1"/>
    <property type="match status" value="1"/>
</dbReference>
<dbReference type="PANTHER" id="PTHR43385">
    <property type="entry name" value="RIBOFLAVIN TRANSPORTER RIBJ"/>
    <property type="match status" value="1"/>
</dbReference>
<feature type="transmembrane region" description="Helical" evidence="6">
    <location>
        <begin position="90"/>
        <end position="108"/>
    </location>
</feature>
<dbReference type="InParanoid" id="F7AXQ6"/>
<dbReference type="GO" id="GO:0022857">
    <property type="term" value="F:transmembrane transporter activity"/>
    <property type="evidence" value="ECO:0000318"/>
    <property type="project" value="GO_Central"/>
</dbReference>
<keyword evidence="2" id="KW-0813">Transport</keyword>
<feature type="transmembrane region" description="Helical" evidence="6">
    <location>
        <begin position="20"/>
        <end position="39"/>
    </location>
</feature>
<evidence type="ECO:0000256" key="1">
    <source>
        <dbReference type="ARBA" id="ARBA00004141"/>
    </source>
</evidence>
<feature type="transmembrane region" description="Helical" evidence="6">
    <location>
        <begin position="300"/>
        <end position="325"/>
    </location>
</feature>
<keyword evidence="9" id="KW-1185">Reference proteome</keyword>
<evidence type="ECO:0000256" key="4">
    <source>
        <dbReference type="ARBA" id="ARBA00022989"/>
    </source>
</evidence>
<dbReference type="OMA" id="EWAAFTE"/>
<dbReference type="InterPro" id="IPR036259">
    <property type="entry name" value="MFS_trans_sf"/>
</dbReference>
<evidence type="ECO:0000256" key="5">
    <source>
        <dbReference type="ARBA" id="ARBA00023136"/>
    </source>
</evidence>
<keyword evidence="5 6" id="KW-0472">Membrane</keyword>
<feature type="transmembrane region" description="Helical" evidence="6">
    <location>
        <begin position="114"/>
        <end position="134"/>
    </location>
</feature>
<dbReference type="Proteomes" id="UP000008144">
    <property type="component" value="Chromosome 2"/>
</dbReference>
<reference evidence="8" key="2">
    <citation type="journal article" date="2008" name="Genome Biol.">
        <title>Improved genome assembly and evidence-based global gene model set for the chordate Ciona intestinalis: new insight into intron and operon populations.</title>
        <authorList>
            <person name="Satou Y."/>
            <person name="Mineta K."/>
            <person name="Ogasawara M."/>
            <person name="Sasakura Y."/>
            <person name="Shoguchi E."/>
            <person name="Ueno K."/>
            <person name="Yamada L."/>
            <person name="Matsumoto J."/>
            <person name="Wasserscheid J."/>
            <person name="Dewar K."/>
            <person name="Wiley G.B."/>
            <person name="Macmil S.L."/>
            <person name="Roe B.A."/>
            <person name="Zeller R.W."/>
            <person name="Hastings K.E."/>
            <person name="Lemaire P."/>
            <person name="Lindquist E."/>
            <person name="Endo T."/>
            <person name="Hotta K."/>
            <person name="Inaba K."/>
        </authorList>
    </citation>
    <scope>NUCLEOTIDE SEQUENCE [LARGE SCALE GENOMIC DNA]</scope>
    <source>
        <strain evidence="8">wild type</strain>
    </source>
</reference>
<feature type="transmembrane region" description="Helical" evidence="6">
    <location>
        <begin position="427"/>
        <end position="450"/>
    </location>
</feature>
<dbReference type="InterPro" id="IPR052983">
    <property type="entry name" value="MFS_Riboflavin_Transporter"/>
</dbReference>
<evidence type="ECO:0000313" key="8">
    <source>
        <dbReference type="Ensembl" id="ENSCINP00000021807.2"/>
    </source>
</evidence>
<organism evidence="8 9">
    <name type="scientific">Ciona intestinalis</name>
    <name type="common">Transparent sea squirt</name>
    <name type="synonym">Ascidia intestinalis</name>
    <dbReference type="NCBI Taxonomy" id="7719"/>
    <lineage>
        <taxon>Eukaryota</taxon>
        <taxon>Metazoa</taxon>
        <taxon>Chordata</taxon>
        <taxon>Tunicata</taxon>
        <taxon>Ascidiacea</taxon>
        <taxon>Phlebobranchia</taxon>
        <taxon>Cionidae</taxon>
        <taxon>Ciona</taxon>
    </lineage>
</organism>
<evidence type="ECO:0000256" key="6">
    <source>
        <dbReference type="SAM" id="Phobius"/>
    </source>
</evidence>
<evidence type="ECO:0000256" key="3">
    <source>
        <dbReference type="ARBA" id="ARBA00022692"/>
    </source>
</evidence>
<dbReference type="HOGENOM" id="CLU_001265_59_1_1"/>
<reference evidence="9" key="1">
    <citation type="journal article" date="2002" name="Science">
        <title>The draft genome of Ciona intestinalis: insights into chordate and vertebrate origins.</title>
        <authorList>
            <person name="Dehal P."/>
            <person name="Satou Y."/>
            <person name="Campbell R.K."/>
            <person name="Chapman J."/>
            <person name="Degnan B."/>
            <person name="De Tomaso A."/>
            <person name="Davidson B."/>
            <person name="Di Gregorio A."/>
            <person name="Gelpke M."/>
            <person name="Goodstein D.M."/>
            <person name="Harafuji N."/>
            <person name="Hastings K.E."/>
            <person name="Ho I."/>
            <person name="Hotta K."/>
            <person name="Huang W."/>
            <person name="Kawashima T."/>
            <person name="Lemaire P."/>
            <person name="Martinez D."/>
            <person name="Meinertzhagen I.A."/>
            <person name="Necula S."/>
            <person name="Nonaka M."/>
            <person name="Putnam N."/>
            <person name="Rash S."/>
            <person name="Saiga H."/>
            <person name="Satake M."/>
            <person name="Terry A."/>
            <person name="Yamada L."/>
            <person name="Wang H.G."/>
            <person name="Awazu S."/>
            <person name="Azumi K."/>
            <person name="Boore J."/>
            <person name="Branno M."/>
            <person name="Chin-Bow S."/>
            <person name="DeSantis R."/>
            <person name="Doyle S."/>
            <person name="Francino P."/>
            <person name="Keys D.N."/>
            <person name="Haga S."/>
            <person name="Hayashi H."/>
            <person name="Hino K."/>
            <person name="Imai K.S."/>
            <person name="Inaba K."/>
            <person name="Kano S."/>
            <person name="Kobayashi K."/>
            <person name="Kobayashi M."/>
            <person name="Lee B.I."/>
            <person name="Makabe K.W."/>
            <person name="Manohar C."/>
            <person name="Matassi G."/>
            <person name="Medina M."/>
            <person name="Mochizuki Y."/>
            <person name="Mount S."/>
            <person name="Morishita T."/>
            <person name="Miura S."/>
            <person name="Nakayama A."/>
            <person name="Nishizaka S."/>
            <person name="Nomoto H."/>
            <person name="Ohta F."/>
            <person name="Oishi K."/>
            <person name="Rigoutsos I."/>
            <person name="Sano M."/>
            <person name="Sasaki A."/>
            <person name="Sasakura Y."/>
            <person name="Shoguchi E."/>
            <person name="Shin-i T."/>
            <person name="Spagnuolo A."/>
            <person name="Stainier D."/>
            <person name="Suzuki M.M."/>
            <person name="Tassy O."/>
            <person name="Takatori N."/>
            <person name="Tokuoka M."/>
            <person name="Yagi K."/>
            <person name="Yoshizaki F."/>
            <person name="Wada S."/>
            <person name="Zhang C."/>
            <person name="Hyatt P.D."/>
            <person name="Larimer F."/>
            <person name="Detter C."/>
            <person name="Doggett N."/>
            <person name="Glavina T."/>
            <person name="Hawkins T."/>
            <person name="Richardson P."/>
            <person name="Lucas S."/>
            <person name="Kohara Y."/>
            <person name="Levine M."/>
            <person name="Satoh N."/>
            <person name="Rokhsar D.S."/>
        </authorList>
    </citation>
    <scope>NUCLEOTIDE SEQUENCE [LARGE SCALE GENOMIC DNA]</scope>
</reference>
<keyword evidence="3 6" id="KW-0812">Transmembrane</keyword>
<reference evidence="8" key="3">
    <citation type="submission" date="2025-08" db="UniProtKB">
        <authorList>
            <consortium name="Ensembl"/>
        </authorList>
    </citation>
    <scope>IDENTIFICATION</scope>
</reference>
<dbReference type="InterPro" id="IPR020846">
    <property type="entry name" value="MFS_dom"/>
</dbReference>
<name>F7AXQ6_CIOIN</name>
<feature type="transmembrane region" description="Helical" evidence="6">
    <location>
        <begin position="362"/>
        <end position="384"/>
    </location>
</feature>
<dbReference type="Ensembl" id="ENSCINT00000022053.2">
    <property type="protein sequence ID" value="ENSCINP00000021807.2"/>
    <property type="gene ID" value="ENSCING00000011408.2"/>
</dbReference>
<feature type="transmembrane region" description="Helical" evidence="6">
    <location>
        <begin position="396"/>
        <end position="415"/>
    </location>
</feature>
<feature type="transmembrane region" description="Helical" evidence="6">
    <location>
        <begin position="146"/>
        <end position="169"/>
    </location>
</feature>
<dbReference type="SUPFAM" id="SSF103473">
    <property type="entry name" value="MFS general substrate transporter"/>
    <property type="match status" value="1"/>
</dbReference>
<keyword evidence="4 6" id="KW-1133">Transmembrane helix</keyword>
<dbReference type="GO" id="GO:0016020">
    <property type="term" value="C:membrane"/>
    <property type="evidence" value="ECO:0007669"/>
    <property type="project" value="UniProtKB-SubCell"/>
</dbReference>
<feature type="transmembrane region" description="Helical" evidence="6">
    <location>
        <begin position="265"/>
        <end position="288"/>
    </location>
</feature>
<feature type="transmembrane region" description="Helical" evidence="6">
    <location>
        <begin position="337"/>
        <end position="356"/>
    </location>
</feature>
<dbReference type="EMBL" id="EAAA01001505">
    <property type="status" value="NOT_ANNOTATED_CDS"/>
    <property type="molecule type" value="Genomic_DNA"/>
</dbReference>
<comment type="subcellular location">
    <subcellularLocation>
        <location evidence="1">Membrane</location>
        <topology evidence="1">Multi-pass membrane protein</topology>
    </subcellularLocation>
</comment>
<reference evidence="8" key="4">
    <citation type="submission" date="2025-09" db="UniProtKB">
        <authorList>
            <consortium name="Ensembl"/>
        </authorList>
    </citation>
    <scope>IDENTIFICATION</scope>
</reference>
<dbReference type="Gene3D" id="1.20.1250.20">
    <property type="entry name" value="MFS general substrate transporter like domains"/>
    <property type="match status" value="1"/>
</dbReference>
<dbReference type="PROSITE" id="PS50850">
    <property type="entry name" value="MFS"/>
    <property type="match status" value="1"/>
</dbReference>
<accession>F7AXQ6</accession>
<evidence type="ECO:0000256" key="2">
    <source>
        <dbReference type="ARBA" id="ARBA00022448"/>
    </source>
</evidence>
<feature type="transmembrane region" description="Helical" evidence="6">
    <location>
        <begin position="59"/>
        <end position="78"/>
    </location>
</feature>
<feature type="transmembrane region" description="Helical" evidence="6">
    <location>
        <begin position="175"/>
        <end position="196"/>
    </location>
</feature>
<dbReference type="PANTHER" id="PTHR43385:SF1">
    <property type="entry name" value="RIBOFLAVIN TRANSPORTER RIBJ"/>
    <property type="match status" value="1"/>
</dbReference>
<dbReference type="AlphaFoldDB" id="F7AXQ6"/>
<dbReference type="GeneTree" id="ENSGT00940000166812"/>
<protein>
    <recommendedName>
        <fullName evidence="7">Major facilitator superfamily (MFS) profile domain-containing protein</fullName>
    </recommendedName>
</protein>
<proteinExistence type="predicted"/>
<dbReference type="InterPro" id="IPR011701">
    <property type="entry name" value="MFS"/>
</dbReference>
<feature type="domain" description="Major facilitator superfamily (MFS) profile" evidence="7">
    <location>
        <begin position="24"/>
        <end position="451"/>
    </location>
</feature>
<dbReference type="CDD" id="cd17352">
    <property type="entry name" value="MFS_MCT_SLC16"/>
    <property type="match status" value="1"/>
</dbReference>
<evidence type="ECO:0000313" key="9">
    <source>
        <dbReference type="Proteomes" id="UP000008144"/>
    </source>
</evidence>
<sequence>MPPDIVLMLMKYKAPPEGGWGWVVTFTAFLTYAIVWAVPRAMSVLFDAFQREFHSTNSATSWITSLMFGFLACGTLPGSVITGVLGPRKTMMIGGVLSCIGTVVVSQSTNINTAYVGSVIAGTGFGFAYCNATSQLGIYFDRKRSWAFGMASLGSPACGMLLPLLMTIIAEVYGWSSAVLIVAGFCLNLCVGASLLRPVIIEGDEDSFRAKQEQNNNELTVKLNIDTSSGDDKSIPDVTCTKGSDLKRMTDVLEPYISLISQWRFMLYGLGGFLDFLVRFTPTWFIVVHVQSLGMTREQGAYLLIVFSVFDSVIRPISGFATTFVSQNRLRRGFEMSAFATTQILMGILNLLSTLATTFPMLAVYMACFGMTNGLNAVYCFPIITRLVPIERLHHAIGVFHFISGLGILTGPPFAGYLADCSKSYSAVFYFCGVGSLMSGLVVGALYILVQKYGVRITPVHAGEEKTQ</sequence>
<evidence type="ECO:0000259" key="7">
    <source>
        <dbReference type="PROSITE" id="PS50850"/>
    </source>
</evidence>